<evidence type="ECO:0000256" key="11">
    <source>
        <dbReference type="ARBA" id="ARBA00023277"/>
    </source>
</evidence>
<feature type="chain" id="PRO_5008608939" description="lytic cellulose monooxygenase (C4-dehydrogenating)" evidence="16">
    <location>
        <begin position="21"/>
        <end position="251"/>
    </location>
</feature>
<evidence type="ECO:0000256" key="16">
    <source>
        <dbReference type="SAM" id="SignalP"/>
    </source>
</evidence>
<evidence type="ECO:0000256" key="12">
    <source>
        <dbReference type="ARBA" id="ARBA00023326"/>
    </source>
</evidence>
<evidence type="ECO:0000313" key="18">
    <source>
        <dbReference type="EMBL" id="OBT97652.1"/>
    </source>
</evidence>
<protein>
    <recommendedName>
        <fullName evidence="15">lytic cellulose monooxygenase (C4-dehydrogenating)</fullName>
        <ecNumber evidence="15">1.14.99.56</ecNumber>
    </recommendedName>
</protein>
<keyword evidence="5" id="KW-0136">Cellulose degradation</keyword>
<keyword evidence="4" id="KW-0479">Metal-binding</keyword>
<proteinExistence type="inferred from homology"/>
<evidence type="ECO:0000256" key="9">
    <source>
        <dbReference type="ARBA" id="ARBA00023157"/>
    </source>
</evidence>
<dbReference type="InterPro" id="IPR005103">
    <property type="entry name" value="AA9_LPMO"/>
</dbReference>
<comment type="similarity">
    <text evidence="13">Belongs to the polysaccharide monooxygenase AA9 family.</text>
</comment>
<dbReference type="AlphaFoldDB" id="A0A1B8GPB4"/>
<dbReference type="PANTHER" id="PTHR33353:SF6">
    <property type="entry name" value="ENDOGLUCANASE IV"/>
    <property type="match status" value="1"/>
</dbReference>
<evidence type="ECO:0000256" key="1">
    <source>
        <dbReference type="ARBA" id="ARBA00001973"/>
    </source>
</evidence>
<evidence type="ECO:0000256" key="6">
    <source>
        <dbReference type="ARBA" id="ARBA00023002"/>
    </source>
</evidence>
<keyword evidence="16" id="KW-0732">Signal</keyword>
<keyword evidence="19" id="KW-1185">Reference proteome</keyword>
<keyword evidence="7" id="KW-0186">Copper</keyword>
<evidence type="ECO:0000256" key="13">
    <source>
        <dbReference type="ARBA" id="ARBA00044502"/>
    </source>
</evidence>
<evidence type="ECO:0000313" key="19">
    <source>
        <dbReference type="Proteomes" id="UP000091956"/>
    </source>
</evidence>
<keyword evidence="11" id="KW-0119">Carbohydrate metabolism</keyword>
<feature type="domain" description="Auxiliary Activity family 9 catalytic" evidence="17">
    <location>
        <begin position="21"/>
        <end position="239"/>
    </location>
</feature>
<evidence type="ECO:0000256" key="7">
    <source>
        <dbReference type="ARBA" id="ARBA00023008"/>
    </source>
</evidence>
<dbReference type="Pfam" id="PF03443">
    <property type="entry name" value="AA9"/>
    <property type="match status" value="1"/>
</dbReference>
<evidence type="ECO:0000256" key="2">
    <source>
        <dbReference type="ARBA" id="ARBA00004613"/>
    </source>
</evidence>
<dbReference type="GO" id="GO:0005576">
    <property type="term" value="C:extracellular region"/>
    <property type="evidence" value="ECO:0007669"/>
    <property type="project" value="UniProtKB-SubCell"/>
</dbReference>
<comment type="subcellular location">
    <subcellularLocation>
        <location evidence="2">Secreted</location>
    </subcellularLocation>
</comment>
<dbReference type="EMBL" id="KV460221">
    <property type="protein sequence ID" value="OBT97652.1"/>
    <property type="molecule type" value="Genomic_DNA"/>
</dbReference>
<sequence length="251" mass="26716">MRFQTTSLVAAASLASTVAAHGYVDKLVIGGTTYTGYQPYSDPYYPTPPPRIVRAVPGNGPVQDLTSIDIQCNGYSEGGVVGSKPAPLVGGPVAAGSEVSLNWTLWPDSHVGPTITYMALCDGDCTTWQPGTKAVWFKVAEMGRVGTSNVWGSTQLMTAPSTYKYTIPKCLKAGYYLVRHETIALHSAYEYPGAQWYPSCHQIQVTGSGTSTGPSSKVSFPGAYKATDPGIVYDSYKAQTYTIPGPALFTC</sequence>
<comment type="catalytic activity">
    <reaction evidence="14">
        <text>[(1-&gt;4)-beta-D-glucosyl]n+m + reduced acceptor + O2 = 4-dehydro-beta-D-glucosyl-[(1-&gt;4)-beta-D-glucosyl]n-1 + [(1-&gt;4)-beta-D-glucosyl]m + acceptor + H2O.</text>
        <dbReference type="EC" id="1.14.99.56"/>
    </reaction>
</comment>
<evidence type="ECO:0000256" key="5">
    <source>
        <dbReference type="ARBA" id="ARBA00023001"/>
    </source>
</evidence>
<dbReference type="STRING" id="342668.A0A1B8GPB4"/>
<dbReference type="GO" id="GO:0004497">
    <property type="term" value="F:monooxygenase activity"/>
    <property type="evidence" value="ECO:0007669"/>
    <property type="project" value="UniProtKB-KW"/>
</dbReference>
<dbReference type="PANTHER" id="PTHR33353">
    <property type="entry name" value="PUTATIVE (AFU_ORTHOLOGUE AFUA_1G12560)-RELATED"/>
    <property type="match status" value="1"/>
</dbReference>
<keyword evidence="3" id="KW-0964">Secreted</keyword>
<comment type="cofactor">
    <cofactor evidence="1">
        <name>Cu(2+)</name>
        <dbReference type="ChEBI" id="CHEBI:29036"/>
    </cofactor>
</comment>
<keyword evidence="10" id="KW-0325">Glycoprotein</keyword>
<dbReference type="CDD" id="cd21175">
    <property type="entry name" value="LPMO_AA9"/>
    <property type="match status" value="1"/>
</dbReference>
<evidence type="ECO:0000256" key="14">
    <source>
        <dbReference type="ARBA" id="ARBA00045077"/>
    </source>
</evidence>
<evidence type="ECO:0000256" key="8">
    <source>
        <dbReference type="ARBA" id="ARBA00023033"/>
    </source>
</evidence>
<name>A0A1B8GPB4_9PEZI</name>
<evidence type="ECO:0000256" key="3">
    <source>
        <dbReference type="ARBA" id="ARBA00022525"/>
    </source>
</evidence>
<gene>
    <name evidence="18" type="primary">CEL1_1</name>
    <name evidence="18" type="ORF">VE01_04535</name>
</gene>
<dbReference type="RefSeq" id="XP_018131385.1">
    <property type="nucleotide sequence ID" value="XM_018274007.2"/>
</dbReference>
<dbReference type="Gene3D" id="2.70.50.70">
    <property type="match status" value="1"/>
</dbReference>
<feature type="signal peptide" evidence="16">
    <location>
        <begin position="1"/>
        <end position="20"/>
    </location>
</feature>
<organism evidence="18 19">
    <name type="scientific">Pseudogymnoascus verrucosus</name>
    <dbReference type="NCBI Taxonomy" id="342668"/>
    <lineage>
        <taxon>Eukaryota</taxon>
        <taxon>Fungi</taxon>
        <taxon>Dikarya</taxon>
        <taxon>Ascomycota</taxon>
        <taxon>Pezizomycotina</taxon>
        <taxon>Leotiomycetes</taxon>
        <taxon>Thelebolales</taxon>
        <taxon>Thelebolaceae</taxon>
        <taxon>Pseudogymnoascus</taxon>
    </lineage>
</organism>
<dbReference type="OrthoDB" id="4849160at2759"/>
<keyword evidence="9" id="KW-1015">Disulfide bond</keyword>
<keyword evidence="6" id="KW-0560">Oxidoreductase</keyword>
<dbReference type="GO" id="GO:0030245">
    <property type="term" value="P:cellulose catabolic process"/>
    <property type="evidence" value="ECO:0007669"/>
    <property type="project" value="UniProtKB-KW"/>
</dbReference>
<dbReference type="InterPro" id="IPR049892">
    <property type="entry name" value="AA9"/>
</dbReference>
<dbReference type="Proteomes" id="UP000091956">
    <property type="component" value="Unassembled WGS sequence"/>
</dbReference>
<reference evidence="18 19" key="1">
    <citation type="submission" date="2016-03" db="EMBL/GenBank/DDBJ databases">
        <title>Comparative genomics of Pseudogymnoascus destructans, the fungus causing white-nose syndrome of bats.</title>
        <authorList>
            <person name="Palmer J.M."/>
            <person name="Drees K.P."/>
            <person name="Foster J.T."/>
            <person name="Lindner D.L."/>
        </authorList>
    </citation>
    <scope>NUCLEOTIDE SEQUENCE [LARGE SCALE GENOMIC DNA]</scope>
    <source>
        <strain evidence="18 19">UAMH 10579</strain>
    </source>
</reference>
<evidence type="ECO:0000256" key="4">
    <source>
        <dbReference type="ARBA" id="ARBA00022723"/>
    </source>
</evidence>
<evidence type="ECO:0000256" key="15">
    <source>
        <dbReference type="ARBA" id="ARBA00047174"/>
    </source>
</evidence>
<dbReference type="GeneID" id="28837921"/>
<keyword evidence="8" id="KW-0503">Monooxygenase</keyword>
<accession>A0A1B8GPB4</accession>
<reference evidence="19" key="2">
    <citation type="journal article" date="2018" name="Nat. Commun.">
        <title>Extreme sensitivity to ultraviolet light in the fungal pathogen causing white-nose syndrome of bats.</title>
        <authorList>
            <person name="Palmer J.M."/>
            <person name="Drees K.P."/>
            <person name="Foster J.T."/>
            <person name="Lindner D.L."/>
        </authorList>
    </citation>
    <scope>NUCLEOTIDE SEQUENCE [LARGE SCALE GENOMIC DNA]</scope>
    <source>
        <strain evidence="19">UAMH 10579</strain>
    </source>
</reference>
<keyword evidence="12" id="KW-0624">Polysaccharide degradation</keyword>
<dbReference type="EC" id="1.14.99.56" evidence="15"/>
<evidence type="ECO:0000256" key="10">
    <source>
        <dbReference type="ARBA" id="ARBA00023180"/>
    </source>
</evidence>
<evidence type="ECO:0000259" key="17">
    <source>
        <dbReference type="Pfam" id="PF03443"/>
    </source>
</evidence>
<dbReference type="GO" id="GO:0046872">
    <property type="term" value="F:metal ion binding"/>
    <property type="evidence" value="ECO:0007669"/>
    <property type="project" value="UniProtKB-KW"/>
</dbReference>